<organism evidence="2 3">
    <name type="scientific">Ascodesmis nigricans</name>
    <dbReference type="NCBI Taxonomy" id="341454"/>
    <lineage>
        <taxon>Eukaryota</taxon>
        <taxon>Fungi</taxon>
        <taxon>Dikarya</taxon>
        <taxon>Ascomycota</taxon>
        <taxon>Pezizomycotina</taxon>
        <taxon>Pezizomycetes</taxon>
        <taxon>Pezizales</taxon>
        <taxon>Ascodesmidaceae</taxon>
        <taxon>Ascodesmis</taxon>
    </lineage>
</organism>
<dbReference type="InParanoid" id="A0A4S2MHT5"/>
<dbReference type="AlphaFoldDB" id="A0A4S2MHT5"/>
<evidence type="ECO:0000256" key="1">
    <source>
        <dbReference type="SAM" id="MobiDB-lite"/>
    </source>
</evidence>
<evidence type="ECO:0000313" key="2">
    <source>
        <dbReference type="EMBL" id="TGZ76265.1"/>
    </source>
</evidence>
<keyword evidence="3" id="KW-1185">Reference proteome</keyword>
<proteinExistence type="predicted"/>
<name>A0A4S2MHT5_9PEZI</name>
<dbReference type="Proteomes" id="UP000298138">
    <property type="component" value="Unassembled WGS sequence"/>
</dbReference>
<feature type="region of interest" description="Disordered" evidence="1">
    <location>
        <begin position="33"/>
        <end position="53"/>
    </location>
</feature>
<reference evidence="2 3" key="1">
    <citation type="submission" date="2019-04" db="EMBL/GenBank/DDBJ databases">
        <title>Comparative genomics and transcriptomics to analyze fruiting body development in filamentous ascomycetes.</title>
        <authorList>
            <consortium name="DOE Joint Genome Institute"/>
            <person name="Lutkenhaus R."/>
            <person name="Traeger S."/>
            <person name="Breuer J."/>
            <person name="Kuo A."/>
            <person name="Lipzen A."/>
            <person name="Pangilinan J."/>
            <person name="Dilworth D."/>
            <person name="Sandor L."/>
            <person name="Poggeler S."/>
            <person name="Barry K."/>
            <person name="Grigoriev I.V."/>
            <person name="Nowrousian M."/>
        </authorList>
    </citation>
    <scope>NUCLEOTIDE SEQUENCE [LARGE SCALE GENOMIC DNA]</scope>
    <source>
        <strain evidence="2 3">CBS 389.68</strain>
    </source>
</reference>
<feature type="compositionally biased region" description="Basic residues" evidence="1">
    <location>
        <begin position="121"/>
        <end position="140"/>
    </location>
</feature>
<gene>
    <name evidence="2" type="ORF">EX30DRAFT_399391</name>
</gene>
<evidence type="ECO:0000313" key="3">
    <source>
        <dbReference type="Proteomes" id="UP000298138"/>
    </source>
</evidence>
<feature type="compositionally biased region" description="Basic residues" evidence="1">
    <location>
        <begin position="98"/>
        <end position="108"/>
    </location>
</feature>
<feature type="region of interest" description="Disordered" evidence="1">
    <location>
        <begin position="75"/>
        <end position="149"/>
    </location>
</feature>
<accession>A0A4S2MHT5</accession>
<protein>
    <submittedName>
        <fullName evidence="2">Uncharacterized protein</fullName>
    </submittedName>
</protein>
<sequence length="149" mass="17295">LTLHTLITTFLRSAIFIFIFIFSPHDTFLHNTSNNHHPGGPNPPLPHLYSHFSPPRHHHDRRCLLRDLFHHHHIRHEQPRPHPTPARSQPHDPLQNHSHARPPSRHVLRNGAQTHLGQARGRPRNRHTHAGRVKGLRRRNVQGCAHEAV</sequence>
<feature type="non-terminal residue" evidence="2">
    <location>
        <position position="1"/>
    </location>
</feature>
<dbReference type="EMBL" id="ML220189">
    <property type="protein sequence ID" value="TGZ76265.1"/>
    <property type="molecule type" value="Genomic_DNA"/>
</dbReference>